<dbReference type="Proteomes" id="UP000280417">
    <property type="component" value="Unassembled WGS sequence"/>
</dbReference>
<dbReference type="InterPro" id="IPR000297">
    <property type="entry name" value="PPIase_PpiC"/>
</dbReference>
<dbReference type="InterPro" id="IPR046357">
    <property type="entry name" value="PPIase_dom_sf"/>
</dbReference>
<proteinExistence type="predicted"/>
<evidence type="ECO:0000256" key="4">
    <source>
        <dbReference type="ARBA" id="ARBA00023110"/>
    </source>
</evidence>
<keyword evidence="5 6" id="KW-0413">Isomerase</keyword>
<evidence type="ECO:0000259" key="8">
    <source>
        <dbReference type="PROSITE" id="PS50198"/>
    </source>
</evidence>
<dbReference type="Pfam" id="PF13624">
    <property type="entry name" value="SurA_N_3"/>
    <property type="match status" value="1"/>
</dbReference>
<dbReference type="Pfam" id="PF00639">
    <property type="entry name" value="Rotamase"/>
    <property type="match status" value="1"/>
</dbReference>
<dbReference type="InterPro" id="IPR050245">
    <property type="entry name" value="PrsA_foldase"/>
</dbReference>
<evidence type="ECO:0000256" key="2">
    <source>
        <dbReference type="ARBA" id="ARBA00013194"/>
    </source>
</evidence>
<dbReference type="Gene3D" id="1.10.4030.10">
    <property type="entry name" value="Porin chaperone SurA, peptide-binding domain"/>
    <property type="match status" value="1"/>
</dbReference>
<protein>
    <recommendedName>
        <fullName evidence="2">peptidylprolyl isomerase</fullName>
        <ecNumber evidence="2">5.2.1.8</ecNumber>
    </recommendedName>
</protein>
<evidence type="ECO:0000256" key="7">
    <source>
        <dbReference type="SAM" id="SignalP"/>
    </source>
</evidence>
<sequence>MIRFFLIIMLLTFFAMPTLALSATQVVDEIVASINGSIITRGELEENIRILKVFDMKDEIIPHQELEKIVINKMIDDYLLQQEAEKQGITISPVEVQRALEDLQKDIPYERFIQSLKEKGITLEALKEKLKRELLGQKIIKWKATGLREEVKIENSEIENFFILLKNYIEGKEEQNEDVIQFYGIYYQRLEEEEKVWIAQIIVDSKEKAEKIHQKLVKGEDFSRLAIMYSLGPNAKKGGDLGWISLSQIHRSLRGIISKLKEGEFTDPIKINEKFYRILQVKKRKQLSFEEWKERIESYLFNKKMLDMLDEWLKNLREKSFIQIMDKDLKKEWKN</sequence>
<feature type="domain" description="PpiC" evidence="8">
    <location>
        <begin position="193"/>
        <end position="282"/>
    </location>
</feature>
<evidence type="ECO:0000256" key="3">
    <source>
        <dbReference type="ARBA" id="ARBA00022729"/>
    </source>
</evidence>
<evidence type="ECO:0000313" key="10">
    <source>
        <dbReference type="Proteomes" id="UP000280417"/>
    </source>
</evidence>
<name>A0A662DDU7_UNCAE</name>
<feature type="chain" id="PRO_5025026959" description="peptidylprolyl isomerase" evidence="7">
    <location>
        <begin position="21"/>
        <end position="335"/>
    </location>
</feature>
<keyword evidence="4 6" id="KW-0697">Rotamase</keyword>
<evidence type="ECO:0000256" key="5">
    <source>
        <dbReference type="ARBA" id="ARBA00023235"/>
    </source>
</evidence>
<comment type="catalytic activity">
    <reaction evidence="1">
        <text>[protein]-peptidylproline (omega=180) = [protein]-peptidylproline (omega=0)</text>
        <dbReference type="Rhea" id="RHEA:16237"/>
        <dbReference type="Rhea" id="RHEA-COMP:10747"/>
        <dbReference type="Rhea" id="RHEA-COMP:10748"/>
        <dbReference type="ChEBI" id="CHEBI:83833"/>
        <dbReference type="ChEBI" id="CHEBI:83834"/>
        <dbReference type="EC" id="5.2.1.8"/>
    </reaction>
</comment>
<evidence type="ECO:0000256" key="6">
    <source>
        <dbReference type="PROSITE-ProRule" id="PRU00278"/>
    </source>
</evidence>
<feature type="signal peptide" evidence="7">
    <location>
        <begin position="1"/>
        <end position="20"/>
    </location>
</feature>
<dbReference type="GO" id="GO:0003755">
    <property type="term" value="F:peptidyl-prolyl cis-trans isomerase activity"/>
    <property type="evidence" value="ECO:0007669"/>
    <property type="project" value="UniProtKB-KW"/>
</dbReference>
<dbReference type="PROSITE" id="PS50198">
    <property type="entry name" value="PPIC_PPIASE_2"/>
    <property type="match status" value="1"/>
</dbReference>
<dbReference type="SUPFAM" id="SSF54534">
    <property type="entry name" value="FKBP-like"/>
    <property type="match status" value="1"/>
</dbReference>
<dbReference type="PANTHER" id="PTHR47245">
    <property type="entry name" value="PEPTIDYLPROLYL ISOMERASE"/>
    <property type="match status" value="1"/>
</dbReference>
<dbReference type="PANTHER" id="PTHR47245:SF1">
    <property type="entry name" value="FOLDASE PROTEIN PRSA"/>
    <property type="match status" value="1"/>
</dbReference>
<accession>A0A662DDU7</accession>
<dbReference type="EMBL" id="QMQA01000146">
    <property type="protein sequence ID" value="RLE12697.1"/>
    <property type="molecule type" value="Genomic_DNA"/>
</dbReference>
<dbReference type="EC" id="5.2.1.8" evidence="2"/>
<evidence type="ECO:0000256" key="1">
    <source>
        <dbReference type="ARBA" id="ARBA00000971"/>
    </source>
</evidence>
<dbReference type="AlphaFoldDB" id="A0A662DDU7"/>
<reference evidence="9 10" key="1">
    <citation type="submission" date="2018-06" db="EMBL/GenBank/DDBJ databases">
        <title>Extensive metabolic versatility and redundancy in microbially diverse, dynamic hydrothermal sediments.</title>
        <authorList>
            <person name="Dombrowski N."/>
            <person name="Teske A."/>
            <person name="Baker B.J."/>
        </authorList>
    </citation>
    <scope>NUCLEOTIDE SEQUENCE [LARGE SCALE GENOMIC DNA]</scope>
    <source>
        <strain evidence="9">B3_G15</strain>
    </source>
</reference>
<keyword evidence="3 7" id="KW-0732">Signal</keyword>
<organism evidence="9 10">
    <name type="scientific">Aerophobetes bacterium</name>
    <dbReference type="NCBI Taxonomy" id="2030807"/>
    <lineage>
        <taxon>Bacteria</taxon>
        <taxon>Candidatus Aerophobota</taxon>
    </lineage>
</organism>
<dbReference type="Gene3D" id="3.10.50.40">
    <property type="match status" value="1"/>
</dbReference>
<dbReference type="InterPro" id="IPR027304">
    <property type="entry name" value="Trigger_fact/SurA_dom_sf"/>
</dbReference>
<evidence type="ECO:0000313" key="9">
    <source>
        <dbReference type="EMBL" id="RLE12697.1"/>
    </source>
</evidence>
<gene>
    <name evidence="9" type="ORF">DRJ04_05720</name>
</gene>
<dbReference type="SUPFAM" id="SSF109998">
    <property type="entry name" value="Triger factor/SurA peptide-binding domain-like"/>
    <property type="match status" value="1"/>
</dbReference>
<comment type="caution">
    <text evidence="9">The sequence shown here is derived from an EMBL/GenBank/DDBJ whole genome shotgun (WGS) entry which is preliminary data.</text>
</comment>